<dbReference type="Gene3D" id="3.80.30.20">
    <property type="entry name" value="tm_1862 like domain"/>
    <property type="match status" value="1"/>
</dbReference>
<dbReference type="PROSITE" id="PS51918">
    <property type="entry name" value="RADICAL_SAM"/>
    <property type="match status" value="1"/>
</dbReference>
<evidence type="ECO:0000313" key="8">
    <source>
        <dbReference type="Proteomes" id="UP000050501"/>
    </source>
</evidence>
<gene>
    <name evidence="7" type="ORF">ADN01_08430</name>
</gene>
<dbReference type="SFLD" id="SFLDG01082">
    <property type="entry name" value="B12-binding_domain_containing"/>
    <property type="match status" value="1"/>
</dbReference>
<evidence type="ECO:0000256" key="5">
    <source>
        <dbReference type="ARBA" id="ARBA00023014"/>
    </source>
</evidence>
<dbReference type="GO" id="GO:0032259">
    <property type="term" value="P:methylation"/>
    <property type="evidence" value="ECO:0007669"/>
    <property type="project" value="UniProtKB-KW"/>
</dbReference>
<evidence type="ECO:0000256" key="3">
    <source>
        <dbReference type="ARBA" id="ARBA00022723"/>
    </source>
</evidence>
<sequence>MKILLVYPEFPDTFWSFKHALRFVVKKSSSPPLGLLTIASMLPTDWETRLVDLNVQPLKDRDIAWADMVFVSAMVVQRESTHEVIHRCKQLQKMVVAGGPLFLGEWESFPEVDHFILNEGEITLPLFLRELTNGSPQRVYRTDAFADIATSPIPRWDLIKMSAYDSLSIQYSRGCPYNCDFCNVTAMLGHRPRTKSADQIIAELDAMYSLGWRRNIFFVDDNFICNKRQLKEEILPALIAWRKGKAGVNFITEASINLADDPELMRMMSAAGFISVFVGIETPDEASLIECKKSQNTHRDLVETVRRIQEYGLQVMGGFIVGFDNDTTSIFERQIDFIQRSGIVTAMVGMLQAPYGTQLYQRMREEGRLVCELSGDNADGSTNIVPRMGIEVLTEGYKKIMRELYSPHTFYQRVKTFLTHYNPPKSPVHLEWQEIYAFLRSIWKLGILGKERGEYWRLFFWALWKYPQKFSLAITMTIYGYHFRQVNALHGI</sequence>
<dbReference type="GO" id="GO:0005829">
    <property type="term" value="C:cytosol"/>
    <property type="evidence" value="ECO:0007669"/>
    <property type="project" value="TreeGrafter"/>
</dbReference>
<accession>A0A0N8GQF0</accession>
<dbReference type="InterPro" id="IPR034466">
    <property type="entry name" value="Methyltransferase_Class_B"/>
</dbReference>
<dbReference type="GO" id="GO:0008168">
    <property type="term" value="F:methyltransferase activity"/>
    <property type="evidence" value="ECO:0007669"/>
    <property type="project" value="UniProtKB-KW"/>
</dbReference>
<dbReference type="InterPro" id="IPR025274">
    <property type="entry name" value="DUF4070"/>
</dbReference>
<dbReference type="AlphaFoldDB" id="A0A0N8GQF0"/>
<evidence type="ECO:0000256" key="2">
    <source>
        <dbReference type="ARBA" id="ARBA00022691"/>
    </source>
</evidence>
<organism evidence="7 8">
    <name type="scientific">Levilinea saccharolytica</name>
    <dbReference type="NCBI Taxonomy" id="229921"/>
    <lineage>
        <taxon>Bacteria</taxon>
        <taxon>Bacillati</taxon>
        <taxon>Chloroflexota</taxon>
        <taxon>Anaerolineae</taxon>
        <taxon>Anaerolineales</taxon>
        <taxon>Anaerolineaceae</taxon>
        <taxon>Levilinea</taxon>
    </lineage>
</organism>
<comment type="caution">
    <text evidence="7">The sequence shown here is derived from an EMBL/GenBank/DDBJ whole genome shotgun (WGS) entry which is preliminary data.</text>
</comment>
<evidence type="ECO:0000259" key="6">
    <source>
        <dbReference type="PROSITE" id="PS51918"/>
    </source>
</evidence>
<dbReference type="STRING" id="229921.ADN01_08430"/>
<dbReference type="Gene3D" id="3.40.50.280">
    <property type="entry name" value="Cobalamin-binding domain"/>
    <property type="match status" value="1"/>
</dbReference>
<feature type="domain" description="Radical SAM core" evidence="6">
    <location>
        <begin position="159"/>
        <end position="391"/>
    </location>
</feature>
<dbReference type="RefSeq" id="WP_062418675.1">
    <property type="nucleotide sequence ID" value="NZ_DF967974.1"/>
</dbReference>
<dbReference type="Pfam" id="PF04055">
    <property type="entry name" value="Radical_SAM"/>
    <property type="match status" value="1"/>
</dbReference>
<dbReference type="InterPro" id="IPR051198">
    <property type="entry name" value="BchE-like"/>
</dbReference>
<comment type="cofactor">
    <cofactor evidence="1">
        <name>[4Fe-4S] cluster</name>
        <dbReference type="ChEBI" id="CHEBI:49883"/>
    </cofactor>
</comment>
<reference evidence="7 8" key="1">
    <citation type="submission" date="2015-07" db="EMBL/GenBank/DDBJ databases">
        <title>Genome sequence of Levilinea saccharolytica DSM 16555.</title>
        <authorList>
            <person name="Hemp J."/>
            <person name="Ward L.M."/>
            <person name="Pace L.A."/>
            <person name="Fischer W.W."/>
        </authorList>
    </citation>
    <scope>NUCLEOTIDE SEQUENCE [LARGE SCALE GENOMIC DNA]</scope>
    <source>
        <strain evidence="7 8">KIBI-1</strain>
    </source>
</reference>
<dbReference type="EMBL" id="LGCM01000031">
    <property type="protein sequence ID" value="KPL83514.1"/>
    <property type="molecule type" value="Genomic_DNA"/>
</dbReference>
<dbReference type="PANTHER" id="PTHR43409">
    <property type="entry name" value="ANAEROBIC MAGNESIUM-PROTOPORPHYRIN IX MONOMETHYL ESTER CYCLASE-RELATED"/>
    <property type="match status" value="1"/>
</dbReference>
<keyword evidence="7" id="KW-0808">Transferase</keyword>
<dbReference type="InterPro" id="IPR007197">
    <property type="entry name" value="rSAM"/>
</dbReference>
<evidence type="ECO:0000313" key="7">
    <source>
        <dbReference type="EMBL" id="KPL83514.1"/>
    </source>
</evidence>
<keyword evidence="5" id="KW-0411">Iron-sulfur</keyword>
<dbReference type="PANTHER" id="PTHR43409:SF3">
    <property type="entry name" value="HYPOTHETICAL METHYLTRANSFERASE"/>
    <property type="match status" value="1"/>
</dbReference>
<keyword evidence="2" id="KW-0949">S-adenosyl-L-methionine</keyword>
<dbReference type="PATRIC" id="fig|229921.5.peg.1089"/>
<dbReference type="InterPro" id="IPR034530">
    <property type="entry name" value="HpnP-like"/>
</dbReference>
<dbReference type="GO" id="GO:0046872">
    <property type="term" value="F:metal ion binding"/>
    <property type="evidence" value="ECO:0007669"/>
    <property type="project" value="UniProtKB-KW"/>
</dbReference>
<evidence type="ECO:0000256" key="4">
    <source>
        <dbReference type="ARBA" id="ARBA00023004"/>
    </source>
</evidence>
<dbReference type="SUPFAM" id="SSF102114">
    <property type="entry name" value="Radical SAM enzymes"/>
    <property type="match status" value="1"/>
</dbReference>
<name>A0A0N8GQF0_9CHLR</name>
<dbReference type="SFLD" id="SFLDS00029">
    <property type="entry name" value="Radical_SAM"/>
    <property type="match status" value="1"/>
</dbReference>
<keyword evidence="8" id="KW-1185">Reference proteome</keyword>
<evidence type="ECO:0000256" key="1">
    <source>
        <dbReference type="ARBA" id="ARBA00001966"/>
    </source>
</evidence>
<keyword evidence="3" id="KW-0479">Metal-binding</keyword>
<dbReference type="InterPro" id="IPR006638">
    <property type="entry name" value="Elp3/MiaA/NifB-like_rSAM"/>
</dbReference>
<proteinExistence type="predicted"/>
<keyword evidence="7" id="KW-0489">Methyltransferase</keyword>
<dbReference type="InterPro" id="IPR058240">
    <property type="entry name" value="rSAM_sf"/>
</dbReference>
<dbReference type="SFLD" id="SFLDF00303">
    <property type="entry name" value="hopanoid_C2-methyltransferase"/>
    <property type="match status" value="1"/>
</dbReference>
<dbReference type="SFLD" id="SFLDG01123">
    <property type="entry name" value="methyltransferase_(Class_B)"/>
    <property type="match status" value="1"/>
</dbReference>
<dbReference type="SMART" id="SM00729">
    <property type="entry name" value="Elp3"/>
    <property type="match status" value="1"/>
</dbReference>
<protein>
    <submittedName>
        <fullName evidence="7">Methyltransferase</fullName>
    </submittedName>
</protein>
<dbReference type="Proteomes" id="UP000050501">
    <property type="component" value="Unassembled WGS sequence"/>
</dbReference>
<dbReference type="GO" id="GO:0051539">
    <property type="term" value="F:4 iron, 4 sulfur cluster binding"/>
    <property type="evidence" value="ECO:0007669"/>
    <property type="project" value="UniProtKB-KW"/>
</dbReference>
<dbReference type="InterPro" id="IPR023404">
    <property type="entry name" value="rSAM_horseshoe"/>
</dbReference>
<dbReference type="Pfam" id="PF13282">
    <property type="entry name" value="DUF4070"/>
    <property type="match status" value="1"/>
</dbReference>
<keyword evidence="4" id="KW-0408">Iron</keyword>
<dbReference type="OrthoDB" id="9801659at2"/>
<dbReference type="CDD" id="cd01335">
    <property type="entry name" value="Radical_SAM"/>
    <property type="match status" value="1"/>
</dbReference>